<evidence type="ECO:0000256" key="6">
    <source>
        <dbReference type="SAM" id="SignalP"/>
    </source>
</evidence>
<evidence type="ECO:0000256" key="5">
    <source>
        <dbReference type="SAM" id="MobiDB-lite"/>
    </source>
</evidence>
<evidence type="ECO:0000256" key="3">
    <source>
        <dbReference type="ARBA" id="ARBA00023237"/>
    </source>
</evidence>
<dbReference type="InterPro" id="IPR050330">
    <property type="entry name" value="Bact_OuterMem_StrucFunc"/>
</dbReference>
<evidence type="ECO:0000259" key="7">
    <source>
        <dbReference type="PROSITE" id="PS51123"/>
    </source>
</evidence>
<evidence type="ECO:0000256" key="4">
    <source>
        <dbReference type="PROSITE-ProRule" id="PRU00473"/>
    </source>
</evidence>
<evidence type="ECO:0000313" key="9">
    <source>
        <dbReference type="Proteomes" id="UP000193570"/>
    </source>
</evidence>
<evidence type="ECO:0000256" key="1">
    <source>
        <dbReference type="ARBA" id="ARBA00004442"/>
    </source>
</evidence>
<reference evidence="8 9" key="1">
    <citation type="submission" date="2017-03" db="EMBL/GenBank/DDBJ databases">
        <authorList>
            <person name="Afonso C.L."/>
            <person name="Miller P.J."/>
            <person name="Scott M.A."/>
            <person name="Spackman E."/>
            <person name="Goraichik I."/>
            <person name="Dimitrov K.M."/>
            <person name="Suarez D.L."/>
            <person name="Swayne D.E."/>
        </authorList>
    </citation>
    <scope>NUCLEOTIDE SEQUENCE [LARGE SCALE GENOMIC DNA]</scope>
    <source>
        <strain evidence="8 9">CECT 8625</strain>
    </source>
</reference>
<keyword evidence="2 4" id="KW-0472">Membrane</keyword>
<dbReference type="Gene3D" id="3.30.1330.60">
    <property type="entry name" value="OmpA-like domain"/>
    <property type="match status" value="1"/>
</dbReference>
<dbReference type="PRINTS" id="PR01021">
    <property type="entry name" value="OMPADOMAIN"/>
</dbReference>
<feature type="region of interest" description="Disordered" evidence="5">
    <location>
        <begin position="176"/>
        <end position="199"/>
    </location>
</feature>
<dbReference type="InterPro" id="IPR036737">
    <property type="entry name" value="OmpA-like_sf"/>
</dbReference>
<keyword evidence="9" id="KW-1185">Reference proteome</keyword>
<dbReference type="InterPro" id="IPR006664">
    <property type="entry name" value="OMP_bac"/>
</dbReference>
<comment type="subcellular location">
    <subcellularLocation>
        <location evidence="1">Cell outer membrane</location>
    </subcellularLocation>
</comment>
<dbReference type="SUPFAM" id="SSF103088">
    <property type="entry name" value="OmpA-like"/>
    <property type="match status" value="1"/>
</dbReference>
<dbReference type="RefSeq" id="WP_085790391.1">
    <property type="nucleotide sequence ID" value="NZ_FWFK01000001.1"/>
</dbReference>
<dbReference type="CDD" id="cd07185">
    <property type="entry name" value="OmpA_C-like"/>
    <property type="match status" value="1"/>
</dbReference>
<name>A0A1X6YEQ3_9RHOB</name>
<keyword evidence="6" id="KW-0732">Signal</keyword>
<dbReference type="EMBL" id="FWFK01000001">
    <property type="protein sequence ID" value="SLN19090.1"/>
    <property type="molecule type" value="Genomic_DNA"/>
</dbReference>
<evidence type="ECO:0000256" key="2">
    <source>
        <dbReference type="ARBA" id="ARBA00023136"/>
    </source>
</evidence>
<evidence type="ECO:0000313" key="8">
    <source>
        <dbReference type="EMBL" id="SLN19090.1"/>
    </source>
</evidence>
<dbReference type="PANTHER" id="PTHR30329:SF21">
    <property type="entry name" value="LIPOPROTEIN YIAD-RELATED"/>
    <property type="match status" value="1"/>
</dbReference>
<sequence length="326" mass="34072">MTITTRRLASAALLACCLVSPAGPAAAVELPLPAGAQLTMEQSDPAATYRLPTARWEDGTLPVERLDGRVTRRAWRVGGRALTTLQVLAPIRDALEEAGWQVLLDCETEGCGGFDFRFSTEVLPAPEMYVDLTDYRFLSARAPDGDAAIGLFVSGDTSATWLQAIRVVVDDAETDTESAPAPVLSASGPPTATAPAPTRTSGDVIARLEARGHAVLGDVDFASGASGLGDGAVASLDAIAGYLEANPDRRVLFVGHTDATGSLAANEALSRRRAEAAAGYLRDRHGLPAARAAAEGAGYLAPVDSNLTEAGRRRNRRVEAVLLPSE</sequence>
<dbReference type="PANTHER" id="PTHR30329">
    <property type="entry name" value="STATOR ELEMENT OF FLAGELLAR MOTOR COMPLEX"/>
    <property type="match status" value="1"/>
</dbReference>
<feature type="signal peptide" evidence="6">
    <location>
        <begin position="1"/>
        <end position="27"/>
    </location>
</feature>
<proteinExistence type="predicted"/>
<dbReference type="Pfam" id="PF00691">
    <property type="entry name" value="OmpA"/>
    <property type="match status" value="1"/>
</dbReference>
<protein>
    <submittedName>
        <fullName evidence="8">Peptidoglycan-binding protein ArfA</fullName>
    </submittedName>
</protein>
<keyword evidence="3" id="KW-0998">Cell outer membrane</keyword>
<dbReference type="OrthoDB" id="9792021at2"/>
<accession>A0A1X6YEQ3</accession>
<dbReference type="Proteomes" id="UP000193570">
    <property type="component" value="Unassembled WGS sequence"/>
</dbReference>
<gene>
    <name evidence="8" type="primary">arfA_1</name>
    <name evidence="8" type="ORF">ROJ8625_00660</name>
</gene>
<feature type="chain" id="PRO_5013230967" evidence="6">
    <location>
        <begin position="28"/>
        <end position="326"/>
    </location>
</feature>
<dbReference type="GO" id="GO:0009279">
    <property type="term" value="C:cell outer membrane"/>
    <property type="evidence" value="ECO:0007669"/>
    <property type="project" value="UniProtKB-SubCell"/>
</dbReference>
<dbReference type="InterPro" id="IPR006665">
    <property type="entry name" value="OmpA-like"/>
</dbReference>
<dbReference type="AlphaFoldDB" id="A0A1X6YEQ3"/>
<feature type="domain" description="OmpA-like" evidence="7">
    <location>
        <begin position="208"/>
        <end position="326"/>
    </location>
</feature>
<organism evidence="8 9">
    <name type="scientific">Roseivivax jejudonensis</name>
    <dbReference type="NCBI Taxonomy" id="1529041"/>
    <lineage>
        <taxon>Bacteria</taxon>
        <taxon>Pseudomonadati</taxon>
        <taxon>Pseudomonadota</taxon>
        <taxon>Alphaproteobacteria</taxon>
        <taxon>Rhodobacterales</taxon>
        <taxon>Roseobacteraceae</taxon>
        <taxon>Roseivivax</taxon>
    </lineage>
</organism>
<dbReference type="PROSITE" id="PS51123">
    <property type="entry name" value="OMPA_2"/>
    <property type="match status" value="1"/>
</dbReference>
<feature type="compositionally biased region" description="Low complexity" evidence="5">
    <location>
        <begin position="185"/>
        <end position="199"/>
    </location>
</feature>